<proteinExistence type="inferred from homology"/>
<evidence type="ECO:0000313" key="8">
    <source>
        <dbReference type="EMBL" id="HIZ64800.1"/>
    </source>
</evidence>
<organism evidence="8 9">
    <name type="scientific">Candidatus Blautia pullicola</name>
    <dbReference type="NCBI Taxonomy" id="2838498"/>
    <lineage>
        <taxon>Bacteria</taxon>
        <taxon>Bacillati</taxon>
        <taxon>Bacillota</taxon>
        <taxon>Clostridia</taxon>
        <taxon>Lachnospirales</taxon>
        <taxon>Lachnospiraceae</taxon>
        <taxon>Blautia</taxon>
    </lineage>
</organism>
<dbReference type="PANTHER" id="PTHR30620:SF16">
    <property type="entry name" value="LYSOSOMAL BETA GLUCOSIDASE"/>
    <property type="match status" value="1"/>
</dbReference>
<evidence type="ECO:0000259" key="7">
    <source>
        <dbReference type="Pfam" id="PF00933"/>
    </source>
</evidence>
<comment type="catalytic activity">
    <reaction evidence="1">
        <text>Hydrolysis of terminal, non-reducing beta-D-glucosyl residues with release of beta-D-glucose.</text>
        <dbReference type="EC" id="3.2.1.21"/>
    </reaction>
</comment>
<dbReference type="InterPro" id="IPR017853">
    <property type="entry name" value="GH"/>
</dbReference>
<evidence type="ECO:0000313" key="9">
    <source>
        <dbReference type="Proteomes" id="UP000824056"/>
    </source>
</evidence>
<dbReference type="Gene3D" id="3.20.20.300">
    <property type="entry name" value="Glycoside hydrolase, family 3, N-terminal domain"/>
    <property type="match status" value="1"/>
</dbReference>
<dbReference type="EMBL" id="DXBG01000060">
    <property type="protein sequence ID" value="HIZ64800.1"/>
    <property type="molecule type" value="Genomic_DNA"/>
</dbReference>
<dbReference type="InterPro" id="IPR036962">
    <property type="entry name" value="Glyco_hydro_3_N_sf"/>
</dbReference>
<keyword evidence="4" id="KW-0732">Signal</keyword>
<dbReference type="InterPro" id="IPR001764">
    <property type="entry name" value="Glyco_hydro_3_N"/>
</dbReference>
<dbReference type="AlphaFoldDB" id="A0A9D2FQ37"/>
<dbReference type="EC" id="3.2.1.21" evidence="3"/>
<keyword evidence="5 8" id="KW-0378">Hydrolase</keyword>
<evidence type="ECO:0000256" key="6">
    <source>
        <dbReference type="ARBA" id="ARBA00023295"/>
    </source>
</evidence>
<comment type="caution">
    <text evidence="8">The sequence shown here is derived from an EMBL/GenBank/DDBJ whole genome shotgun (WGS) entry which is preliminary data.</text>
</comment>
<dbReference type="Pfam" id="PF00933">
    <property type="entry name" value="Glyco_hydro_3"/>
    <property type="match status" value="1"/>
</dbReference>
<dbReference type="GO" id="GO:0008422">
    <property type="term" value="F:beta-glucosidase activity"/>
    <property type="evidence" value="ECO:0007669"/>
    <property type="project" value="UniProtKB-EC"/>
</dbReference>
<evidence type="ECO:0000256" key="1">
    <source>
        <dbReference type="ARBA" id="ARBA00000448"/>
    </source>
</evidence>
<feature type="non-terminal residue" evidence="8">
    <location>
        <position position="417"/>
    </location>
</feature>
<evidence type="ECO:0000256" key="3">
    <source>
        <dbReference type="ARBA" id="ARBA00012744"/>
    </source>
</evidence>
<dbReference type="PANTHER" id="PTHR30620">
    <property type="entry name" value="PERIPLASMIC BETA-GLUCOSIDASE-RELATED"/>
    <property type="match status" value="1"/>
</dbReference>
<evidence type="ECO:0000256" key="2">
    <source>
        <dbReference type="ARBA" id="ARBA00005336"/>
    </source>
</evidence>
<reference evidence="8" key="1">
    <citation type="journal article" date="2021" name="PeerJ">
        <title>Extensive microbial diversity within the chicken gut microbiome revealed by metagenomics and culture.</title>
        <authorList>
            <person name="Gilroy R."/>
            <person name="Ravi A."/>
            <person name="Getino M."/>
            <person name="Pursley I."/>
            <person name="Horton D.L."/>
            <person name="Alikhan N.F."/>
            <person name="Baker D."/>
            <person name="Gharbi K."/>
            <person name="Hall N."/>
            <person name="Watson M."/>
            <person name="Adriaenssens E.M."/>
            <person name="Foster-Nyarko E."/>
            <person name="Jarju S."/>
            <person name="Secka A."/>
            <person name="Antonio M."/>
            <person name="Oren A."/>
            <person name="Chaudhuri R.R."/>
            <person name="La Ragione R."/>
            <person name="Hildebrand F."/>
            <person name="Pallen M.J."/>
        </authorList>
    </citation>
    <scope>NUCLEOTIDE SEQUENCE</scope>
    <source>
        <strain evidence="8">1068</strain>
    </source>
</reference>
<comment type="similarity">
    <text evidence="2">Belongs to the glycosyl hydrolase 3 family.</text>
</comment>
<name>A0A9D2FQ37_9FIRM</name>
<keyword evidence="6" id="KW-0326">Glycosidase</keyword>
<sequence length="417" mass="46597">MEKASQRIRYYENPQGPVIGVCGGKVLEQDGLYFRDINGDGKMADYKDWRKPAQERAQALARELSPQEKIGLLFLSSWKTGMEQEDKAFVDPTGLLDEKPVEKGSSIFAPVSTVGTTETIRDWKARNFILRSNPKPDELADWINQMNSLAEEGEHFIPVMVVSNSRNENGEVVFGMNDASGVFASWPGTMGIAAAVKGDGLHLIDDFADCIRREWDAVGMKKGYMYMADCATDPRWQRTYGTFGEDGQLITEIFRRLIPGIQGSQQGLTPEGVAVTVKHFPGGSARENGFDPHYRQGQWNVYQTENSLETYHIPPFKAAIEKNASSIMPYYAKPSREKSGSQYDLKGEPIQWIPVGFAFNKFFIDTMLREQMGFQGYINSDSGIVQNMAWGVEELEVCERVALAVNTGVDIISGSYD</sequence>
<evidence type="ECO:0000256" key="4">
    <source>
        <dbReference type="ARBA" id="ARBA00022729"/>
    </source>
</evidence>
<dbReference type="SUPFAM" id="SSF51445">
    <property type="entry name" value="(Trans)glycosidases"/>
    <property type="match status" value="1"/>
</dbReference>
<accession>A0A9D2FQ37</accession>
<dbReference type="PRINTS" id="PR00133">
    <property type="entry name" value="GLHYDRLASE3"/>
</dbReference>
<evidence type="ECO:0000256" key="5">
    <source>
        <dbReference type="ARBA" id="ARBA00022801"/>
    </source>
</evidence>
<dbReference type="GO" id="GO:0009251">
    <property type="term" value="P:glucan catabolic process"/>
    <property type="evidence" value="ECO:0007669"/>
    <property type="project" value="TreeGrafter"/>
</dbReference>
<feature type="domain" description="Glycoside hydrolase family 3 N-terminal" evidence="7">
    <location>
        <begin position="136"/>
        <end position="412"/>
    </location>
</feature>
<protein>
    <recommendedName>
        <fullName evidence="3">beta-glucosidase</fullName>
        <ecNumber evidence="3">3.2.1.21</ecNumber>
    </recommendedName>
</protein>
<reference evidence="8" key="2">
    <citation type="submission" date="2021-04" db="EMBL/GenBank/DDBJ databases">
        <authorList>
            <person name="Gilroy R."/>
        </authorList>
    </citation>
    <scope>NUCLEOTIDE SEQUENCE</scope>
    <source>
        <strain evidence="8">1068</strain>
    </source>
</reference>
<dbReference type="InterPro" id="IPR051915">
    <property type="entry name" value="Cellulose_Degrad_GH3"/>
</dbReference>
<dbReference type="Proteomes" id="UP000824056">
    <property type="component" value="Unassembled WGS sequence"/>
</dbReference>
<gene>
    <name evidence="8" type="ORF">H9809_02670</name>
</gene>